<reference evidence="17 18" key="1">
    <citation type="submission" date="2020-08" db="EMBL/GenBank/DDBJ databases">
        <title>Genomic Encyclopedia of Type Strains, Phase IV (KMG-IV): sequencing the most valuable type-strain genomes for metagenomic binning, comparative biology and taxonomic classification.</title>
        <authorList>
            <person name="Goeker M."/>
        </authorList>
    </citation>
    <scope>NUCLEOTIDE SEQUENCE [LARGE SCALE GENOMIC DNA]</scope>
    <source>
        <strain evidence="17 18">DSM 27165</strain>
    </source>
</reference>
<evidence type="ECO:0000256" key="7">
    <source>
        <dbReference type="ARBA" id="ARBA00022833"/>
    </source>
</evidence>
<dbReference type="PRINTS" id="PR00756">
    <property type="entry name" value="ALADIPTASE"/>
</dbReference>
<dbReference type="Gene3D" id="1.25.50.20">
    <property type="match status" value="1"/>
</dbReference>
<organism evidence="17 18">
    <name type="scientific">Chitinivorax tropicus</name>
    <dbReference type="NCBI Taxonomy" id="714531"/>
    <lineage>
        <taxon>Bacteria</taxon>
        <taxon>Pseudomonadati</taxon>
        <taxon>Pseudomonadota</taxon>
        <taxon>Betaproteobacteria</taxon>
        <taxon>Chitinivorax</taxon>
    </lineage>
</organism>
<dbReference type="InterPro" id="IPR001930">
    <property type="entry name" value="Peptidase_M1"/>
</dbReference>
<evidence type="ECO:0000256" key="8">
    <source>
        <dbReference type="ARBA" id="ARBA00023049"/>
    </source>
</evidence>
<keyword evidence="8 12" id="KW-0482">Metalloprotease</keyword>
<keyword evidence="7 10" id="KW-0862">Zinc</keyword>
<evidence type="ECO:0000259" key="15">
    <source>
        <dbReference type="Pfam" id="PF11838"/>
    </source>
</evidence>
<dbReference type="GO" id="GO:0005615">
    <property type="term" value="C:extracellular space"/>
    <property type="evidence" value="ECO:0007669"/>
    <property type="project" value="TreeGrafter"/>
</dbReference>
<dbReference type="CDD" id="cd09601">
    <property type="entry name" value="M1_APN-Q_like"/>
    <property type="match status" value="1"/>
</dbReference>
<dbReference type="PANTHER" id="PTHR11533:SF174">
    <property type="entry name" value="PUROMYCIN-SENSITIVE AMINOPEPTIDASE-RELATED"/>
    <property type="match status" value="1"/>
</dbReference>
<evidence type="ECO:0000259" key="14">
    <source>
        <dbReference type="Pfam" id="PF01433"/>
    </source>
</evidence>
<comment type="similarity">
    <text evidence="2 12">Belongs to the peptidase M1 family.</text>
</comment>
<dbReference type="InterPro" id="IPR034016">
    <property type="entry name" value="M1_APN-typ"/>
</dbReference>
<feature type="binding site" evidence="10">
    <location>
        <position position="344"/>
    </location>
    <ligand>
        <name>Zn(2+)</name>
        <dbReference type="ChEBI" id="CHEBI:29105"/>
        <note>catalytic</note>
    </ligand>
</feature>
<accession>A0A840MXD9</accession>
<dbReference type="GO" id="GO:0042277">
    <property type="term" value="F:peptide binding"/>
    <property type="evidence" value="ECO:0007669"/>
    <property type="project" value="TreeGrafter"/>
</dbReference>
<dbReference type="SUPFAM" id="SSF63737">
    <property type="entry name" value="Leukotriene A4 hydrolase N-terminal domain"/>
    <property type="match status" value="1"/>
</dbReference>
<evidence type="ECO:0000256" key="2">
    <source>
        <dbReference type="ARBA" id="ARBA00010136"/>
    </source>
</evidence>
<dbReference type="SUPFAM" id="SSF55486">
    <property type="entry name" value="Metalloproteases ('zincins'), catalytic domain"/>
    <property type="match status" value="1"/>
</dbReference>
<keyword evidence="18" id="KW-1185">Reference proteome</keyword>
<dbReference type="GO" id="GO:0008270">
    <property type="term" value="F:zinc ion binding"/>
    <property type="evidence" value="ECO:0007669"/>
    <property type="project" value="UniProtKB-UniRule"/>
</dbReference>
<comment type="cofactor">
    <cofactor evidence="10 12">
        <name>Zn(2+)</name>
        <dbReference type="ChEBI" id="CHEBI:29105"/>
    </cofactor>
    <text evidence="10 12">Binds 1 zinc ion per subunit.</text>
</comment>
<evidence type="ECO:0000313" key="17">
    <source>
        <dbReference type="EMBL" id="MBB5019821.1"/>
    </source>
</evidence>
<keyword evidence="13" id="KW-0732">Signal</keyword>
<dbReference type="GO" id="GO:0043171">
    <property type="term" value="P:peptide catabolic process"/>
    <property type="evidence" value="ECO:0007669"/>
    <property type="project" value="TreeGrafter"/>
</dbReference>
<evidence type="ECO:0000256" key="5">
    <source>
        <dbReference type="ARBA" id="ARBA00022723"/>
    </source>
</evidence>
<dbReference type="InterPro" id="IPR024571">
    <property type="entry name" value="ERAP1-like_C_dom"/>
</dbReference>
<gene>
    <name evidence="17" type="ORF">HNQ59_003129</name>
</gene>
<dbReference type="RefSeq" id="WP_184041241.1">
    <property type="nucleotide sequence ID" value="NZ_JACHHY010000020.1"/>
</dbReference>
<evidence type="ECO:0000313" key="18">
    <source>
        <dbReference type="Proteomes" id="UP000575898"/>
    </source>
</evidence>
<dbReference type="Pfam" id="PF17900">
    <property type="entry name" value="Peptidase_M1_N"/>
    <property type="match status" value="1"/>
</dbReference>
<evidence type="ECO:0000256" key="10">
    <source>
        <dbReference type="PIRSR" id="PIRSR634016-3"/>
    </source>
</evidence>
<comment type="caution">
    <text evidence="17">The sequence shown here is derived from an EMBL/GenBank/DDBJ whole genome shotgun (WGS) entry which is preliminary data.</text>
</comment>
<feature type="binding site" evidence="10">
    <location>
        <position position="321"/>
    </location>
    <ligand>
        <name>Zn(2+)</name>
        <dbReference type="ChEBI" id="CHEBI:29105"/>
        <note>catalytic</note>
    </ligand>
</feature>
<dbReference type="Pfam" id="PF01433">
    <property type="entry name" value="Peptidase_M1"/>
    <property type="match status" value="1"/>
</dbReference>
<evidence type="ECO:0000256" key="13">
    <source>
        <dbReference type="SAM" id="SignalP"/>
    </source>
</evidence>
<feature type="site" description="Transition state stabilizer" evidence="11">
    <location>
        <position position="406"/>
    </location>
</feature>
<keyword evidence="3 12" id="KW-0031">Aminopeptidase</keyword>
<dbReference type="GO" id="GO:0005737">
    <property type="term" value="C:cytoplasm"/>
    <property type="evidence" value="ECO:0007669"/>
    <property type="project" value="TreeGrafter"/>
</dbReference>
<evidence type="ECO:0000256" key="9">
    <source>
        <dbReference type="PIRSR" id="PIRSR634016-1"/>
    </source>
</evidence>
<proteinExistence type="inferred from homology"/>
<protein>
    <recommendedName>
        <fullName evidence="12">Aminopeptidase</fullName>
        <ecNumber evidence="12">3.4.11.-</ecNumber>
    </recommendedName>
</protein>
<dbReference type="PANTHER" id="PTHR11533">
    <property type="entry name" value="PROTEASE M1 ZINC METALLOPROTEASE"/>
    <property type="match status" value="1"/>
</dbReference>
<feature type="binding site" evidence="10">
    <location>
        <position position="325"/>
    </location>
    <ligand>
        <name>Zn(2+)</name>
        <dbReference type="ChEBI" id="CHEBI:29105"/>
        <note>catalytic</note>
    </ligand>
</feature>
<dbReference type="GO" id="GO:0006508">
    <property type="term" value="P:proteolysis"/>
    <property type="evidence" value="ECO:0007669"/>
    <property type="project" value="UniProtKB-KW"/>
</dbReference>
<evidence type="ECO:0000256" key="11">
    <source>
        <dbReference type="PIRSR" id="PIRSR634016-4"/>
    </source>
</evidence>
<dbReference type="GO" id="GO:0070006">
    <property type="term" value="F:metalloaminopeptidase activity"/>
    <property type="evidence" value="ECO:0007669"/>
    <property type="project" value="TreeGrafter"/>
</dbReference>
<evidence type="ECO:0000259" key="16">
    <source>
        <dbReference type="Pfam" id="PF17900"/>
    </source>
</evidence>
<dbReference type="InterPro" id="IPR042097">
    <property type="entry name" value="Aminopeptidase_N-like_N_sf"/>
</dbReference>
<dbReference type="InterPro" id="IPR014782">
    <property type="entry name" value="Peptidase_M1_dom"/>
</dbReference>
<evidence type="ECO:0000256" key="3">
    <source>
        <dbReference type="ARBA" id="ARBA00022438"/>
    </source>
</evidence>
<sequence>MKCLLAYGFTLSVLSLASGVTWADDVPMRLGESVTPKNYQLELTIVPDSEKHAGKIDIGLNINEPTHQIRMNAASINIKQGRLVMGTKTIKVDKVEPQGSDYVLLQFKEELQPGPAKLMLEFAGQVNRKDVYGVFAQKDGDDWYALTQFETTGARHAFPCFDEPGWKVPWQLTLNVKKQHLAVANTPVQAERDLGKGMKQIRFMTTKPLPSYLVAFGVGPFQVLDGGKVGSVPLRYIAPRGRAQEARYAKEHTPALLRGLEGYFGMPYPYEKLDSLVIPKTMMFSAMENPGLITYRASVLLARPHEETAQFKRRYISVAAHELAHQWFGNYVTMKWWDDIWLNESFASWMGSKIVAQLRPEWGADVENVRARRNAMMADRLPSTRKIHQPVLSQHDLGNAFDAISYSKGQAVLAMYEQWLGEDRFRQGVRHYMQKHAWSNASAGDFIDALATQDPQLAKSFESVIEQPGIPRMNVTLRCDPAPTLDLQQSRFVPKGTTLSADQRWSLPVCYSFADGVSKVRSCTVMDEPRYKVKLESNKPIETCPQWLQANPGGVGYYLPVYWPGGLVSLMDDPARLSAAEIIAGLDDANTLIRSGDLPIADALRLAQKFANHPRREVVESVIRVAQHAYEMIDSTQHALFARYVQQSLGTRARALGFNRKANEPEDDELLRVALVPFVAEAGLDGTLREEAGRLAKQWLGDRKSVDASVAPQALKIAAMSGGPALFDALVDAAGKTKHLGERMQMLEALGTFRDPALLDKAFKVALDSQFDARESITLVESAAASPATADAAWAFMKGQFEPLMARLPKDFAASVPSFFHANCQAKLRNELESFFKDRIGQYEGGPRLLSQALERADMCIATRETQASSLSAFLSGYQMRMTQ</sequence>
<comment type="catalytic activity">
    <reaction evidence="1">
        <text>Release of an N-terminal amino acid, Xaa-|-Yaa- from a peptide, amide or arylamide. Xaa is preferably Ala, but may be most amino acids including Pro (slow action). When a terminal hydrophobic residue is followed by a prolyl residue, the two may be released as an intact Xaa-Pro dipeptide.</text>
        <dbReference type="EC" id="3.4.11.2"/>
    </reaction>
</comment>
<feature type="active site" description="Proton acceptor" evidence="9">
    <location>
        <position position="322"/>
    </location>
</feature>
<keyword evidence="6 12" id="KW-0378">Hydrolase</keyword>
<evidence type="ECO:0000256" key="12">
    <source>
        <dbReference type="RuleBase" id="RU364040"/>
    </source>
</evidence>
<feature type="domain" description="Peptidase M1 membrane alanine aminopeptidase" evidence="14">
    <location>
        <begin position="248"/>
        <end position="453"/>
    </location>
</feature>
<dbReference type="InterPro" id="IPR045357">
    <property type="entry name" value="Aminopeptidase_N-like_N"/>
</dbReference>
<dbReference type="EC" id="3.4.11.-" evidence="12"/>
<dbReference type="InterPro" id="IPR050344">
    <property type="entry name" value="Peptidase_M1_aminopeptidases"/>
</dbReference>
<evidence type="ECO:0000256" key="4">
    <source>
        <dbReference type="ARBA" id="ARBA00022670"/>
    </source>
</evidence>
<dbReference type="Pfam" id="PF11838">
    <property type="entry name" value="ERAP1_C"/>
    <property type="match status" value="1"/>
</dbReference>
<dbReference type="AlphaFoldDB" id="A0A840MXD9"/>
<dbReference type="Proteomes" id="UP000575898">
    <property type="component" value="Unassembled WGS sequence"/>
</dbReference>
<feature type="domain" description="ERAP1-like C-terminal" evidence="15">
    <location>
        <begin position="547"/>
        <end position="857"/>
    </location>
</feature>
<feature type="signal peptide" evidence="13">
    <location>
        <begin position="1"/>
        <end position="23"/>
    </location>
</feature>
<dbReference type="GO" id="GO:0016285">
    <property type="term" value="F:alanyl aminopeptidase activity"/>
    <property type="evidence" value="ECO:0007669"/>
    <property type="project" value="UniProtKB-EC"/>
</dbReference>
<evidence type="ECO:0000256" key="1">
    <source>
        <dbReference type="ARBA" id="ARBA00000098"/>
    </source>
</evidence>
<dbReference type="Gene3D" id="1.10.390.10">
    <property type="entry name" value="Neutral Protease Domain 2"/>
    <property type="match status" value="1"/>
</dbReference>
<keyword evidence="5 10" id="KW-0479">Metal-binding</keyword>
<name>A0A840MXD9_9PROT</name>
<keyword evidence="4 12" id="KW-0645">Protease</keyword>
<dbReference type="GO" id="GO:0016020">
    <property type="term" value="C:membrane"/>
    <property type="evidence" value="ECO:0007669"/>
    <property type="project" value="TreeGrafter"/>
</dbReference>
<dbReference type="FunFam" id="1.10.390.10:FF:000013">
    <property type="entry name" value="Aminopeptidase N"/>
    <property type="match status" value="1"/>
</dbReference>
<evidence type="ECO:0000256" key="6">
    <source>
        <dbReference type="ARBA" id="ARBA00022801"/>
    </source>
</evidence>
<feature type="domain" description="Aminopeptidase N-like N-terminal" evidence="16">
    <location>
        <begin position="36"/>
        <end position="213"/>
    </location>
</feature>
<dbReference type="EMBL" id="JACHHY010000020">
    <property type="protein sequence ID" value="MBB5019821.1"/>
    <property type="molecule type" value="Genomic_DNA"/>
</dbReference>
<dbReference type="InterPro" id="IPR027268">
    <property type="entry name" value="Peptidase_M4/M1_CTD_sf"/>
</dbReference>
<feature type="chain" id="PRO_5032698417" description="Aminopeptidase" evidence="13">
    <location>
        <begin position="24"/>
        <end position="884"/>
    </location>
</feature>
<dbReference type="Gene3D" id="2.60.40.1730">
    <property type="entry name" value="tricorn interacting facor f3 domain"/>
    <property type="match status" value="1"/>
</dbReference>